<name>A0A3M6TE55_POCDA</name>
<organism evidence="2 3">
    <name type="scientific">Pocillopora damicornis</name>
    <name type="common">Cauliflower coral</name>
    <name type="synonym">Millepora damicornis</name>
    <dbReference type="NCBI Taxonomy" id="46731"/>
    <lineage>
        <taxon>Eukaryota</taxon>
        <taxon>Metazoa</taxon>
        <taxon>Cnidaria</taxon>
        <taxon>Anthozoa</taxon>
        <taxon>Hexacorallia</taxon>
        <taxon>Scleractinia</taxon>
        <taxon>Astrocoeniina</taxon>
        <taxon>Pocilloporidae</taxon>
        <taxon>Pocillopora</taxon>
    </lineage>
</organism>
<dbReference type="OrthoDB" id="15108at2759"/>
<keyword evidence="1" id="KW-0472">Membrane</keyword>
<dbReference type="AlphaFoldDB" id="A0A3M6TE55"/>
<accession>A0A3M6TE55</accession>
<keyword evidence="3" id="KW-1185">Reference proteome</keyword>
<reference evidence="2 3" key="1">
    <citation type="journal article" date="2018" name="Sci. Rep.">
        <title>Comparative analysis of the Pocillopora damicornis genome highlights role of immune system in coral evolution.</title>
        <authorList>
            <person name="Cunning R."/>
            <person name="Bay R.A."/>
            <person name="Gillette P."/>
            <person name="Baker A.C."/>
            <person name="Traylor-Knowles N."/>
        </authorList>
    </citation>
    <scope>NUCLEOTIDE SEQUENCE [LARGE SCALE GENOMIC DNA]</scope>
    <source>
        <strain evidence="2">RSMAS</strain>
        <tissue evidence="2">Whole animal</tissue>
    </source>
</reference>
<sequence>MADRWGRFSYPHGPSPTEESLKMQAKYAAQYKATGRIYAPEDCAALLKDPAIEKFGWIRENTDRFFKFKPRSVRNAVIWALLIPGAMLYFIKKTPYLKPEHSVTTLNE</sequence>
<keyword evidence="1" id="KW-0812">Transmembrane</keyword>
<evidence type="ECO:0000313" key="3">
    <source>
        <dbReference type="Proteomes" id="UP000275408"/>
    </source>
</evidence>
<evidence type="ECO:0000256" key="1">
    <source>
        <dbReference type="SAM" id="Phobius"/>
    </source>
</evidence>
<keyword evidence="1" id="KW-1133">Transmembrane helix</keyword>
<gene>
    <name evidence="2" type="ORF">pdam_00003993</name>
</gene>
<protein>
    <recommendedName>
        <fullName evidence="4">Complex I-B15</fullName>
    </recommendedName>
</protein>
<evidence type="ECO:0008006" key="4">
    <source>
        <dbReference type="Google" id="ProtNLM"/>
    </source>
</evidence>
<dbReference type="EMBL" id="RCHS01003794">
    <property type="protein sequence ID" value="RMX39628.1"/>
    <property type="molecule type" value="Genomic_DNA"/>
</dbReference>
<proteinExistence type="predicted"/>
<dbReference type="OMA" id="FGWIREN"/>
<feature type="transmembrane region" description="Helical" evidence="1">
    <location>
        <begin position="73"/>
        <end position="91"/>
    </location>
</feature>
<dbReference type="Proteomes" id="UP000275408">
    <property type="component" value="Unassembled WGS sequence"/>
</dbReference>
<evidence type="ECO:0000313" key="2">
    <source>
        <dbReference type="EMBL" id="RMX39628.1"/>
    </source>
</evidence>
<comment type="caution">
    <text evidence="2">The sequence shown here is derived from an EMBL/GenBank/DDBJ whole genome shotgun (WGS) entry which is preliminary data.</text>
</comment>